<evidence type="ECO:0000256" key="1">
    <source>
        <dbReference type="SAM" id="MobiDB-lite"/>
    </source>
</evidence>
<evidence type="ECO:0000313" key="2">
    <source>
        <dbReference type="EMBL" id="KAG2424880.1"/>
    </source>
</evidence>
<sequence>MATRAAKSSSRQAKSLQVVDNLEAEEIQQVVEPETLAPAANPPPPSSSEEILPAAEASADTNAGTGSEDVKPAKGGKAPSKKSAPKKAAPPAPAAAAEGGPSAAPAKPAKRTPPPPPKKKAQPKPAEGSSEGAAASSEAAGSDGAAAGESSASGGEDKAKPRVHIITGVVFEEAIRKRMPGVNVREFLTVFFDTAGSLVHGAIKAKPEALETGINLNFPPFDNHKSTLQLTFKKKQGARPRTNIKFHASYKQGSKSSCTVVTNVGGDELSFAENTFYHKIFVGAGAGADSGAGTSAGTAGGAGDSPEEPAAVVESTETGSEQESDSSSGSL</sequence>
<feature type="region of interest" description="Disordered" evidence="1">
    <location>
        <begin position="1"/>
        <end position="20"/>
    </location>
</feature>
<feature type="compositionally biased region" description="Low complexity" evidence="1">
    <location>
        <begin position="94"/>
        <end position="107"/>
    </location>
</feature>
<feature type="compositionally biased region" description="Low complexity" evidence="1">
    <location>
        <begin position="47"/>
        <end position="59"/>
    </location>
</feature>
<comment type="caution">
    <text evidence="2">The sequence shown here is derived from an EMBL/GenBank/DDBJ whole genome shotgun (WGS) entry which is preliminary data.</text>
</comment>
<feature type="compositionally biased region" description="Low complexity" evidence="1">
    <location>
        <begin position="123"/>
        <end position="154"/>
    </location>
</feature>
<dbReference type="AlphaFoldDB" id="A0A835SQT1"/>
<feature type="region of interest" description="Disordered" evidence="1">
    <location>
        <begin position="27"/>
        <end position="159"/>
    </location>
</feature>
<evidence type="ECO:0000313" key="3">
    <source>
        <dbReference type="Proteomes" id="UP000650467"/>
    </source>
</evidence>
<keyword evidence="3" id="KW-1185">Reference proteome</keyword>
<organism evidence="2 3">
    <name type="scientific">Chlamydomonas incerta</name>
    <dbReference type="NCBI Taxonomy" id="51695"/>
    <lineage>
        <taxon>Eukaryota</taxon>
        <taxon>Viridiplantae</taxon>
        <taxon>Chlorophyta</taxon>
        <taxon>core chlorophytes</taxon>
        <taxon>Chlorophyceae</taxon>
        <taxon>CS clade</taxon>
        <taxon>Chlamydomonadales</taxon>
        <taxon>Chlamydomonadaceae</taxon>
        <taxon>Chlamydomonas</taxon>
    </lineage>
</organism>
<proteinExistence type="predicted"/>
<name>A0A835SQT1_CHLIN</name>
<feature type="compositionally biased region" description="Low complexity" evidence="1">
    <location>
        <begin position="314"/>
        <end position="331"/>
    </location>
</feature>
<feature type="compositionally biased region" description="Low complexity" evidence="1">
    <location>
        <begin position="1"/>
        <end position="15"/>
    </location>
</feature>
<dbReference type="OrthoDB" id="10542329at2759"/>
<feature type="region of interest" description="Disordered" evidence="1">
    <location>
        <begin position="291"/>
        <end position="331"/>
    </location>
</feature>
<protein>
    <submittedName>
        <fullName evidence="2">Uncharacterized protein</fullName>
    </submittedName>
</protein>
<dbReference type="EMBL" id="JAEHOC010000060">
    <property type="protein sequence ID" value="KAG2424880.1"/>
    <property type="molecule type" value="Genomic_DNA"/>
</dbReference>
<dbReference type="Proteomes" id="UP000650467">
    <property type="component" value="Unassembled WGS sequence"/>
</dbReference>
<reference evidence="2" key="1">
    <citation type="journal article" date="2020" name="bioRxiv">
        <title>Comparative genomics of Chlamydomonas.</title>
        <authorList>
            <person name="Craig R.J."/>
            <person name="Hasan A.R."/>
            <person name="Ness R.W."/>
            <person name="Keightley P.D."/>
        </authorList>
    </citation>
    <scope>NUCLEOTIDE SEQUENCE</scope>
    <source>
        <strain evidence="2">SAG 7.73</strain>
    </source>
</reference>
<accession>A0A835SQT1</accession>
<gene>
    <name evidence="2" type="ORF">HXX76_014038</name>
</gene>